<dbReference type="EMBL" id="CP113520">
    <property type="protein sequence ID" value="WAJ26705.1"/>
    <property type="molecule type" value="Genomic_DNA"/>
</dbReference>
<accession>A0ACD4NIQ1</accession>
<name>A0ACD4NIQ1_9HYPH</name>
<organism evidence="1 2">
    <name type="scientific">Antarcticirhabdus aurantiaca</name>
    <dbReference type="NCBI Taxonomy" id="2606717"/>
    <lineage>
        <taxon>Bacteria</taxon>
        <taxon>Pseudomonadati</taxon>
        <taxon>Pseudomonadota</taxon>
        <taxon>Alphaproteobacteria</taxon>
        <taxon>Hyphomicrobiales</taxon>
        <taxon>Aurantimonadaceae</taxon>
        <taxon>Antarcticirhabdus</taxon>
    </lineage>
</organism>
<gene>
    <name evidence="1" type="ORF">OXU80_17785</name>
</gene>
<reference evidence="1" key="1">
    <citation type="submission" date="2022-11" db="EMBL/GenBank/DDBJ databases">
        <title>beta-Carotene-producing bacterium, Jeongeuplla avenae sp. nov., alleviates the salt stress of Arabidopsis seedlings.</title>
        <authorList>
            <person name="Jiang L."/>
            <person name="Lee J."/>
        </authorList>
    </citation>
    <scope>NUCLEOTIDE SEQUENCE</scope>
    <source>
        <strain evidence="1">DY_R2A_6</strain>
    </source>
</reference>
<protein>
    <submittedName>
        <fullName evidence="1">Uncharacterized protein</fullName>
    </submittedName>
</protein>
<proteinExistence type="predicted"/>
<dbReference type="Proteomes" id="UP001163223">
    <property type="component" value="Chromosome"/>
</dbReference>
<sequence>MVAGEGGAGEQGAAARGKAKPRTRPVETLLTERLLAVLRREVKALEGGAETGEKARIDAIALATRTLEKLIELKRLDGAETAQSEGEEAEGRRLRDELMRRLRLIDEARGGRLLGDAGAARG</sequence>
<evidence type="ECO:0000313" key="2">
    <source>
        <dbReference type="Proteomes" id="UP001163223"/>
    </source>
</evidence>
<keyword evidence="2" id="KW-1185">Reference proteome</keyword>
<evidence type="ECO:0000313" key="1">
    <source>
        <dbReference type="EMBL" id="WAJ26705.1"/>
    </source>
</evidence>